<keyword evidence="2" id="KW-1185">Reference proteome</keyword>
<gene>
    <name evidence="1" type="ORF">EYF80_037119</name>
</gene>
<organism evidence="1 2">
    <name type="scientific">Liparis tanakae</name>
    <name type="common">Tanaka's snailfish</name>
    <dbReference type="NCBI Taxonomy" id="230148"/>
    <lineage>
        <taxon>Eukaryota</taxon>
        <taxon>Metazoa</taxon>
        <taxon>Chordata</taxon>
        <taxon>Craniata</taxon>
        <taxon>Vertebrata</taxon>
        <taxon>Euteleostomi</taxon>
        <taxon>Actinopterygii</taxon>
        <taxon>Neopterygii</taxon>
        <taxon>Teleostei</taxon>
        <taxon>Neoteleostei</taxon>
        <taxon>Acanthomorphata</taxon>
        <taxon>Eupercaria</taxon>
        <taxon>Perciformes</taxon>
        <taxon>Cottioidei</taxon>
        <taxon>Cottales</taxon>
        <taxon>Liparidae</taxon>
        <taxon>Liparis</taxon>
    </lineage>
</organism>
<sequence>MPTITREQNKSTVNILENIICMFLCATETLPMDIDRMLLPRPQSRATLPSEPLLVTGVEENTLQLLLHP</sequence>
<dbReference type="Proteomes" id="UP000314294">
    <property type="component" value="Unassembled WGS sequence"/>
</dbReference>
<comment type="caution">
    <text evidence="1">The sequence shown here is derived from an EMBL/GenBank/DDBJ whole genome shotgun (WGS) entry which is preliminary data.</text>
</comment>
<name>A0A4Z2GGJ3_9TELE</name>
<evidence type="ECO:0000313" key="1">
    <source>
        <dbReference type="EMBL" id="TNN52668.1"/>
    </source>
</evidence>
<dbReference type="AlphaFoldDB" id="A0A4Z2GGJ3"/>
<proteinExistence type="predicted"/>
<evidence type="ECO:0000313" key="2">
    <source>
        <dbReference type="Proteomes" id="UP000314294"/>
    </source>
</evidence>
<reference evidence="1 2" key="1">
    <citation type="submission" date="2019-03" db="EMBL/GenBank/DDBJ databases">
        <title>First draft genome of Liparis tanakae, snailfish: a comprehensive survey of snailfish specific genes.</title>
        <authorList>
            <person name="Kim W."/>
            <person name="Song I."/>
            <person name="Jeong J.-H."/>
            <person name="Kim D."/>
            <person name="Kim S."/>
            <person name="Ryu S."/>
            <person name="Song J.Y."/>
            <person name="Lee S.K."/>
        </authorList>
    </citation>
    <scope>NUCLEOTIDE SEQUENCE [LARGE SCALE GENOMIC DNA]</scope>
    <source>
        <tissue evidence="1">Muscle</tissue>
    </source>
</reference>
<protein>
    <submittedName>
        <fullName evidence="1">Uncharacterized protein</fullName>
    </submittedName>
</protein>
<dbReference type="EMBL" id="SRLO01000539">
    <property type="protein sequence ID" value="TNN52668.1"/>
    <property type="molecule type" value="Genomic_DNA"/>
</dbReference>
<accession>A0A4Z2GGJ3</accession>